<accession>A0AAV2T476</accession>
<organism evidence="1 2">
    <name type="scientific">Calicophoron daubneyi</name>
    <name type="common">Rumen fluke</name>
    <name type="synonym">Paramphistomum daubneyi</name>
    <dbReference type="NCBI Taxonomy" id="300641"/>
    <lineage>
        <taxon>Eukaryota</taxon>
        <taxon>Metazoa</taxon>
        <taxon>Spiralia</taxon>
        <taxon>Lophotrochozoa</taxon>
        <taxon>Platyhelminthes</taxon>
        <taxon>Trematoda</taxon>
        <taxon>Digenea</taxon>
        <taxon>Plagiorchiida</taxon>
        <taxon>Pronocephalata</taxon>
        <taxon>Paramphistomoidea</taxon>
        <taxon>Paramphistomidae</taxon>
        <taxon>Calicophoron</taxon>
    </lineage>
</organism>
<evidence type="ECO:0000313" key="2">
    <source>
        <dbReference type="Proteomes" id="UP001497525"/>
    </source>
</evidence>
<dbReference type="EMBL" id="CAXLJL010000081">
    <property type="protein sequence ID" value="CAL5131205.1"/>
    <property type="molecule type" value="Genomic_DNA"/>
</dbReference>
<dbReference type="Proteomes" id="UP001497525">
    <property type="component" value="Unassembled WGS sequence"/>
</dbReference>
<proteinExistence type="predicted"/>
<comment type="caution">
    <text evidence="1">The sequence shown here is derived from an EMBL/GenBank/DDBJ whole genome shotgun (WGS) entry which is preliminary data.</text>
</comment>
<gene>
    <name evidence="1" type="ORF">CDAUBV1_LOCUS3376</name>
</gene>
<name>A0AAV2T476_CALDB</name>
<protein>
    <submittedName>
        <fullName evidence="1">Uncharacterized protein</fullName>
    </submittedName>
</protein>
<sequence length="215" mass="24128">MCRSSPTGVYVLHCGNQMSYNPDFTVYSLSQRAFTACQNRVPRSPSSPHFEVAHRKPTKSLPKPVQSLLVRSSRRTSAVFTLPPSIPSSSSSAMRLFFSQALKFESENKKRAALQTIFVHFFISQFPLLQLNSNGAQAVDNILSTEASSEICSYYCRGFSLFFSSVSPEIYCFLCSFHNRLIDKSSFGIQPTSLHSERTAGSEKSTTNFRFQIIF</sequence>
<evidence type="ECO:0000313" key="1">
    <source>
        <dbReference type="EMBL" id="CAL5131205.1"/>
    </source>
</evidence>
<dbReference type="AlphaFoldDB" id="A0AAV2T476"/>
<reference evidence="1" key="1">
    <citation type="submission" date="2024-06" db="EMBL/GenBank/DDBJ databases">
        <authorList>
            <person name="Liu X."/>
            <person name="Lenzi L."/>
            <person name="Haldenby T S."/>
            <person name="Uol C."/>
        </authorList>
    </citation>
    <scope>NUCLEOTIDE SEQUENCE</scope>
</reference>